<name>A0A1F5E8W5_9BACT</name>
<evidence type="ECO:0000256" key="3">
    <source>
        <dbReference type="PIRSR" id="PIRSR602678-1"/>
    </source>
</evidence>
<organism evidence="4 5">
    <name type="scientific">Candidatus Beckwithbacteria bacterium RBG_13_42_9</name>
    <dbReference type="NCBI Taxonomy" id="1797457"/>
    <lineage>
        <taxon>Bacteria</taxon>
        <taxon>Candidatus Beckwithiibacteriota</taxon>
    </lineage>
</organism>
<dbReference type="NCBIfam" id="TIGR00486">
    <property type="entry name" value="YbgI_SA1388"/>
    <property type="match status" value="1"/>
</dbReference>
<comment type="caution">
    <text evidence="4">The sequence shown here is derived from an EMBL/GenBank/DDBJ whole genome shotgun (WGS) entry which is preliminary data.</text>
</comment>
<reference evidence="4 5" key="1">
    <citation type="journal article" date="2016" name="Nat. Commun.">
        <title>Thousands of microbial genomes shed light on interconnected biogeochemical processes in an aquifer system.</title>
        <authorList>
            <person name="Anantharaman K."/>
            <person name="Brown C.T."/>
            <person name="Hug L.A."/>
            <person name="Sharon I."/>
            <person name="Castelle C.J."/>
            <person name="Probst A.J."/>
            <person name="Thomas B.C."/>
            <person name="Singh A."/>
            <person name="Wilkins M.J."/>
            <person name="Karaoz U."/>
            <person name="Brodie E.L."/>
            <person name="Williams K.H."/>
            <person name="Hubbard S.S."/>
            <person name="Banfield J.F."/>
        </authorList>
    </citation>
    <scope>NUCLEOTIDE SEQUENCE [LARGE SCALE GENOMIC DNA]</scope>
</reference>
<dbReference type="Gene3D" id="3.40.1390.30">
    <property type="entry name" value="NIF3 (NGG1p interacting factor 3)-like"/>
    <property type="match status" value="2"/>
</dbReference>
<dbReference type="EMBL" id="MEZK01000005">
    <property type="protein sequence ID" value="OGD63716.1"/>
    <property type="molecule type" value="Genomic_DNA"/>
</dbReference>
<dbReference type="GO" id="GO:0005737">
    <property type="term" value="C:cytoplasm"/>
    <property type="evidence" value="ECO:0007669"/>
    <property type="project" value="TreeGrafter"/>
</dbReference>
<evidence type="ECO:0000256" key="2">
    <source>
        <dbReference type="ARBA" id="ARBA00022723"/>
    </source>
</evidence>
<accession>A0A1F5E8W5</accession>
<feature type="binding site" evidence="3">
    <location>
        <position position="103"/>
    </location>
    <ligand>
        <name>a divalent metal cation</name>
        <dbReference type="ChEBI" id="CHEBI:60240"/>
        <label>1</label>
    </ligand>
</feature>
<dbReference type="SUPFAM" id="SSF102705">
    <property type="entry name" value="NIF3 (NGG1p interacting factor 3)-like"/>
    <property type="match status" value="1"/>
</dbReference>
<feature type="binding site" evidence="3">
    <location>
        <position position="66"/>
    </location>
    <ligand>
        <name>a divalent metal cation</name>
        <dbReference type="ChEBI" id="CHEBI:60240"/>
        <label>1</label>
    </ligand>
</feature>
<dbReference type="PANTHER" id="PTHR13799:SF14">
    <property type="entry name" value="GTP CYCLOHYDROLASE 1 TYPE 2 HOMOLOG"/>
    <property type="match status" value="1"/>
</dbReference>
<evidence type="ECO:0000313" key="4">
    <source>
        <dbReference type="EMBL" id="OGD63716.1"/>
    </source>
</evidence>
<dbReference type="Proteomes" id="UP000177006">
    <property type="component" value="Unassembled WGS sequence"/>
</dbReference>
<dbReference type="Pfam" id="PF01784">
    <property type="entry name" value="DUF34_NIF3"/>
    <property type="match status" value="1"/>
</dbReference>
<evidence type="ECO:0000313" key="5">
    <source>
        <dbReference type="Proteomes" id="UP000177006"/>
    </source>
</evidence>
<protein>
    <submittedName>
        <fullName evidence="4">Nif3-like dinuclear metal center hexameric protein</fullName>
    </submittedName>
</protein>
<sequence length="254" mass="28568">MVNRDNLIAFINKTLGLEQDKDPYLFNGLQVVGKDEVKKIALGVTDNLELFTKAGKWGADVIIVHHGLLGPKKNMPITRVLKNRLKVLFDHDINLLCYHLYLDKDPVLGNNAQIIKLLGAKKGKDFGQESNLNWGFEAEFNPLIDANKLEIKLKKLCGSSVVGFKYGPKLIKKIGVVSGGGPYCLTEAIEKKLDAFLTGEPREWIKEWAKEAGIHFFYLGHYNSEVFGVKALGEFIKKKYPQLQIKFIDIPNTI</sequence>
<dbReference type="STRING" id="1797457.A2160_03475"/>
<gene>
    <name evidence="4" type="ORF">A2160_03475</name>
</gene>
<feature type="binding site" evidence="3">
    <location>
        <position position="65"/>
    </location>
    <ligand>
        <name>a divalent metal cation</name>
        <dbReference type="ChEBI" id="CHEBI:60240"/>
        <label>1</label>
    </ligand>
</feature>
<feature type="binding site" evidence="3">
    <location>
        <position position="221"/>
    </location>
    <ligand>
        <name>a divalent metal cation</name>
        <dbReference type="ChEBI" id="CHEBI:60240"/>
        <label>1</label>
    </ligand>
</feature>
<dbReference type="InterPro" id="IPR036069">
    <property type="entry name" value="DUF34/NIF3_sf"/>
</dbReference>
<feature type="binding site" evidence="3">
    <location>
        <position position="225"/>
    </location>
    <ligand>
        <name>a divalent metal cation</name>
        <dbReference type="ChEBI" id="CHEBI:60240"/>
        <label>1</label>
    </ligand>
</feature>
<dbReference type="GO" id="GO:0046872">
    <property type="term" value="F:metal ion binding"/>
    <property type="evidence" value="ECO:0007669"/>
    <property type="project" value="UniProtKB-KW"/>
</dbReference>
<comment type="similarity">
    <text evidence="1">Belongs to the GTP cyclohydrolase I type 2/NIF3 family.</text>
</comment>
<proteinExistence type="inferred from homology"/>
<dbReference type="InterPro" id="IPR002678">
    <property type="entry name" value="DUF34/NIF3"/>
</dbReference>
<dbReference type="PANTHER" id="PTHR13799">
    <property type="entry name" value="NGG1 INTERACTING FACTOR 3"/>
    <property type="match status" value="1"/>
</dbReference>
<keyword evidence="2 3" id="KW-0479">Metal-binding</keyword>
<dbReference type="AlphaFoldDB" id="A0A1F5E8W5"/>
<evidence type="ECO:0000256" key="1">
    <source>
        <dbReference type="ARBA" id="ARBA00006964"/>
    </source>
</evidence>